<dbReference type="AlphaFoldDB" id="E1YG36"/>
<evidence type="ECO:0008006" key="2">
    <source>
        <dbReference type="Google" id="ProtNLM"/>
    </source>
</evidence>
<dbReference type="SUPFAM" id="SSF56935">
    <property type="entry name" value="Porins"/>
    <property type="match status" value="1"/>
</dbReference>
<dbReference type="EMBL" id="FR695872">
    <property type="protein sequence ID" value="CBX29530.1"/>
    <property type="molecule type" value="Genomic_DNA"/>
</dbReference>
<name>E1YG36_9BACT</name>
<gene>
    <name evidence="1" type="ORF">N47_J05110</name>
</gene>
<protein>
    <recommendedName>
        <fullName evidence="2">Outer membrane protein beta-barrel domain-containing protein</fullName>
    </recommendedName>
</protein>
<evidence type="ECO:0000313" key="1">
    <source>
        <dbReference type="EMBL" id="CBX29530.1"/>
    </source>
</evidence>
<accession>E1YG36</accession>
<reference evidence="1" key="1">
    <citation type="journal article" date="2011" name="Environ. Microbiol.">
        <title>Genomic insights into the metabolic potential of the polycyclic aromatic hydrocarbon degrading sulfate-reducing Deltaproteobacterium N47.</title>
        <authorList>
            <person name="Bergmann F."/>
            <person name="Selesi D."/>
            <person name="Weinmaier T."/>
            <person name="Tischler P."/>
            <person name="Rattei T."/>
            <person name="Meckenstock R.U."/>
        </authorList>
    </citation>
    <scope>NUCLEOTIDE SEQUENCE</scope>
</reference>
<sequence length="144" mass="15856">MVGAMTIDNESGVEKYNSSFGGAAVLNGDIDADTTTTGRIKWNTPLSGLAISGSFMKFKSEYPLLVGGSTSTTMEFENFVYGGGVEYTWENLFIAGEYRISDGDRTISLTGVKTNTKAENYYLMASYRFTDWFELGSYLFNLLS</sequence>
<organism evidence="1">
    <name type="scientific">uncultured Desulfobacterium sp</name>
    <dbReference type="NCBI Taxonomy" id="201089"/>
    <lineage>
        <taxon>Bacteria</taxon>
        <taxon>Pseudomonadati</taxon>
        <taxon>Thermodesulfobacteriota</taxon>
        <taxon>Desulfobacteria</taxon>
        <taxon>Desulfobacterales</taxon>
        <taxon>Desulfobacteriaceae</taxon>
        <taxon>Desulfobacterium</taxon>
        <taxon>environmental samples</taxon>
    </lineage>
</organism>
<proteinExistence type="predicted"/>